<reference evidence="1 2" key="1">
    <citation type="submission" date="2024-01" db="EMBL/GenBank/DDBJ databases">
        <title>The genomes of 5 underutilized Papilionoideae crops provide insights into root nodulation and disease resistanc.</title>
        <authorList>
            <person name="Jiang F."/>
        </authorList>
    </citation>
    <scope>NUCLEOTIDE SEQUENCE [LARGE SCALE GENOMIC DNA]</scope>
    <source>
        <strain evidence="1">LVBAO_FW01</strain>
        <tissue evidence="1">Leaves</tissue>
    </source>
</reference>
<evidence type="ECO:0000313" key="1">
    <source>
        <dbReference type="EMBL" id="KAK7308544.1"/>
    </source>
</evidence>
<evidence type="ECO:0000313" key="2">
    <source>
        <dbReference type="Proteomes" id="UP001367508"/>
    </source>
</evidence>
<proteinExistence type="predicted"/>
<dbReference type="EMBL" id="JAYMYQ010000010">
    <property type="protein sequence ID" value="KAK7308544.1"/>
    <property type="molecule type" value="Genomic_DNA"/>
</dbReference>
<name>A0AAN9K3K8_CANGL</name>
<dbReference type="Proteomes" id="UP001367508">
    <property type="component" value="Unassembled WGS sequence"/>
</dbReference>
<organism evidence="1 2">
    <name type="scientific">Canavalia gladiata</name>
    <name type="common">Sword bean</name>
    <name type="synonym">Dolichos gladiatus</name>
    <dbReference type="NCBI Taxonomy" id="3824"/>
    <lineage>
        <taxon>Eukaryota</taxon>
        <taxon>Viridiplantae</taxon>
        <taxon>Streptophyta</taxon>
        <taxon>Embryophyta</taxon>
        <taxon>Tracheophyta</taxon>
        <taxon>Spermatophyta</taxon>
        <taxon>Magnoliopsida</taxon>
        <taxon>eudicotyledons</taxon>
        <taxon>Gunneridae</taxon>
        <taxon>Pentapetalae</taxon>
        <taxon>rosids</taxon>
        <taxon>fabids</taxon>
        <taxon>Fabales</taxon>
        <taxon>Fabaceae</taxon>
        <taxon>Papilionoideae</taxon>
        <taxon>50 kb inversion clade</taxon>
        <taxon>NPAAA clade</taxon>
        <taxon>indigoferoid/millettioid clade</taxon>
        <taxon>Phaseoleae</taxon>
        <taxon>Canavalia</taxon>
    </lineage>
</organism>
<protein>
    <submittedName>
        <fullName evidence="1">Uncharacterized protein</fullName>
    </submittedName>
</protein>
<accession>A0AAN9K3K8</accession>
<gene>
    <name evidence="1" type="ORF">VNO77_42157</name>
</gene>
<sequence>MRGYTCGLTEYVPVRKPDLDVHLHSEVASHKIRLHVLNWIKGHQCQSIVWLSWQGIPHEATKMLKGCTNHTQQGGRFACLVCIRELRSQPHELPHYPLLNSRIPNRSLAQK</sequence>
<comment type="caution">
    <text evidence="1">The sequence shown here is derived from an EMBL/GenBank/DDBJ whole genome shotgun (WGS) entry which is preliminary data.</text>
</comment>
<dbReference type="AlphaFoldDB" id="A0AAN9K3K8"/>
<keyword evidence="2" id="KW-1185">Reference proteome</keyword>